<evidence type="ECO:0000256" key="2">
    <source>
        <dbReference type="ARBA" id="ARBA00006148"/>
    </source>
</evidence>
<evidence type="ECO:0000256" key="6">
    <source>
        <dbReference type="ARBA" id="ARBA00022989"/>
    </source>
</evidence>
<evidence type="ECO:0000256" key="3">
    <source>
        <dbReference type="ARBA" id="ARBA00022031"/>
    </source>
</evidence>
<feature type="transmembrane region" description="Helical" evidence="9">
    <location>
        <begin position="145"/>
        <end position="165"/>
    </location>
</feature>
<comment type="similarity">
    <text evidence="2">Belongs to the dicarboxylate/amino acid:cation symporter (DAACS) (TC 2.A.23) family.</text>
</comment>
<proteinExistence type="inferred from homology"/>
<feature type="transmembrane region" description="Helical" evidence="9">
    <location>
        <begin position="107"/>
        <end position="125"/>
    </location>
</feature>
<evidence type="ECO:0000256" key="1">
    <source>
        <dbReference type="ARBA" id="ARBA00004141"/>
    </source>
</evidence>
<feature type="transmembrane region" description="Helical" evidence="9">
    <location>
        <begin position="399"/>
        <end position="420"/>
    </location>
</feature>
<name>A0A1Y0L1U1_9MOLU</name>
<keyword evidence="6 9" id="KW-1133">Transmembrane helix</keyword>
<feature type="transmembrane region" description="Helical" evidence="9">
    <location>
        <begin position="16"/>
        <end position="36"/>
    </location>
</feature>
<dbReference type="GO" id="GO:0015184">
    <property type="term" value="F:L-cystine transmembrane transporter activity"/>
    <property type="evidence" value="ECO:0007669"/>
    <property type="project" value="TreeGrafter"/>
</dbReference>
<dbReference type="RefSeq" id="WP_100254860.1">
    <property type="nucleotide sequence ID" value="NZ_CP015819.1"/>
</dbReference>
<dbReference type="InterPro" id="IPR001991">
    <property type="entry name" value="Na-dicarboxylate_symporter"/>
</dbReference>
<dbReference type="GO" id="GO:0015293">
    <property type="term" value="F:symporter activity"/>
    <property type="evidence" value="ECO:0007669"/>
    <property type="project" value="InterPro"/>
</dbReference>
<evidence type="ECO:0000256" key="7">
    <source>
        <dbReference type="ARBA" id="ARBA00023136"/>
    </source>
</evidence>
<reference evidence="10 11" key="1">
    <citation type="submission" date="2017-11" db="EMBL/GenBank/DDBJ databases">
        <title>Complete genome sequence of Spiroplasma clarkii CN-5 (DSM 19994).</title>
        <authorList>
            <person name="Tsai Y.-M."/>
            <person name="Chang A."/>
            <person name="Lo W.-S."/>
            <person name="Kuo C.-H."/>
        </authorList>
    </citation>
    <scope>NUCLEOTIDE SEQUENCE [LARGE SCALE GENOMIC DNA]</scope>
    <source>
        <strain evidence="10 11">CN-5</strain>
    </source>
</reference>
<feature type="transmembrane region" description="Helical" evidence="9">
    <location>
        <begin position="426"/>
        <end position="449"/>
    </location>
</feature>
<gene>
    <name evidence="10" type="ORF">SCLAR_v1c10200</name>
</gene>
<keyword evidence="5 9" id="KW-0812">Transmembrane</keyword>
<dbReference type="EMBL" id="CP024870">
    <property type="protein sequence ID" value="ATX71320.1"/>
    <property type="molecule type" value="Genomic_DNA"/>
</dbReference>
<dbReference type="InterPro" id="IPR036458">
    <property type="entry name" value="Na:dicarbo_symporter_sf"/>
</dbReference>
<dbReference type="Gene3D" id="1.10.3860.10">
    <property type="entry name" value="Sodium:dicarboxylate symporter"/>
    <property type="match status" value="1"/>
</dbReference>
<evidence type="ECO:0000313" key="10">
    <source>
        <dbReference type="EMBL" id="ATX71320.1"/>
    </source>
</evidence>
<dbReference type="OrthoDB" id="9768885at2"/>
<feature type="transmembrane region" description="Helical" evidence="9">
    <location>
        <begin position="43"/>
        <end position="68"/>
    </location>
</feature>
<keyword evidence="7 9" id="KW-0472">Membrane</keyword>
<keyword evidence="4" id="KW-0813">Transport</keyword>
<evidence type="ECO:0000256" key="4">
    <source>
        <dbReference type="ARBA" id="ARBA00022448"/>
    </source>
</evidence>
<accession>A0A1Y0L1U1</accession>
<evidence type="ECO:0000256" key="8">
    <source>
        <dbReference type="ARBA" id="ARBA00031293"/>
    </source>
</evidence>
<dbReference type="Pfam" id="PF00375">
    <property type="entry name" value="SDF"/>
    <property type="match status" value="1"/>
</dbReference>
<dbReference type="Proteomes" id="UP000231179">
    <property type="component" value="Chromosome"/>
</dbReference>
<dbReference type="SUPFAM" id="SSF118215">
    <property type="entry name" value="Proton glutamate symport protein"/>
    <property type="match status" value="1"/>
</dbReference>
<organism evidence="10 11">
    <name type="scientific">Spiroplasma clarkii</name>
    <dbReference type="NCBI Taxonomy" id="2139"/>
    <lineage>
        <taxon>Bacteria</taxon>
        <taxon>Bacillati</taxon>
        <taxon>Mycoplasmatota</taxon>
        <taxon>Mollicutes</taxon>
        <taxon>Entomoplasmatales</taxon>
        <taxon>Spiroplasmataceae</taxon>
        <taxon>Spiroplasma</taxon>
    </lineage>
</organism>
<dbReference type="PANTHER" id="PTHR42865:SF5">
    <property type="entry name" value="L-CYSTINE TRANSPORTER TCYP"/>
    <property type="match status" value="1"/>
</dbReference>
<dbReference type="KEGG" id="scla:SCLARK_001465"/>
<dbReference type="AlphaFoldDB" id="A0A1Y0L1U1"/>
<dbReference type="GO" id="GO:0005886">
    <property type="term" value="C:plasma membrane"/>
    <property type="evidence" value="ECO:0007669"/>
    <property type="project" value="TreeGrafter"/>
</dbReference>
<sequence length="577" mass="62811">MLANTMLRDFVGISQWQSLVAITLFIATQIGFWFFLKKIKLQFMYRVIIGFGIGLVYGIIIQAIIGFLPTEYFNGSEELGILKFSDPDSKLYWVYELNNWAQFFKRIFINGITLLTIPIVFIAIFKVTSKPGEKGVGRISIKGIALLLSNVAFAFTVTFILGYFLNAGGGLNLQPNLDGAIANNERYQAVVIPNLISGYFPTNIFATLAGSSIIPVMVISALAGSSVKILSKRKAVQMQAIRNAMDTGWDVSMSILMTFMKFMPLAVMSMITVSITSRPIGALATLGKIIGIGYLGIFISILWLTLLVRISGLKIGAWWKKAWRPLLQGFATQSSNATLPTTIDTIRNDLKISDAVTSTVAPLSTTMGLMACAGVQSGLVTSILWTGTGPGTIVHDLNIWVFFIMGLVVTLIASLGIAGIPGTATVVTVGVLGGLGFVGYVDAVLAVIAPLDGLFDMGRTGNNVLAAVAAAPIVAKSEGMIEEGSPLLNDRAIIKQNQILQLKENKYQYLDELANVTKTFEKASRNNELSATDKKDLKQKFVEQKSGFKEQYLSQKEQIKQNFSEQLSKMPTKTTKK</sequence>
<keyword evidence="11" id="KW-1185">Reference proteome</keyword>
<evidence type="ECO:0000313" key="11">
    <source>
        <dbReference type="Proteomes" id="UP000231179"/>
    </source>
</evidence>
<evidence type="ECO:0000256" key="5">
    <source>
        <dbReference type="ARBA" id="ARBA00022692"/>
    </source>
</evidence>
<evidence type="ECO:0000256" key="9">
    <source>
        <dbReference type="SAM" id="Phobius"/>
    </source>
</evidence>
<feature type="transmembrane region" description="Helical" evidence="9">
    <location>
        <begin position="204"/>
        <end position="230"/>
    </location>
</feature>
<dbReference type="PANTHER" id="PTHR42865">
    <property type="entry name" value="PROTON/GLUTAMATE-ASPARTATE SYMPORTER"/>
    <property type="match status" value="1"/>
</dbReference>
<comment type="subcellular location">
    <subcellularLocation>
        <location evidence="1">Membrane</location>
        <topology evidence="1">Multi-pass membrane protein</topology>
    </subcellularLocation>
</comment>
<protein>
    <recommendedName>
        <fullName evidence="3">L-cystine uptake protein TcyP</fullName>
    </recommendedName>
    <alternativeName>
        <fullName evidence="8">Transporter of cystine TcyP</fullName>
    </alternativeName>
</protein>
<feature type="transmembrane region" description="Helical" evidence="9">
    <location>
        <begin position="251"/>
        <end position="277"/>
    </location>
</feature>
<feature type="transmembrane region" description="Helical" evidence="9">
    <location>
        <begin position="289"/>
        <end position="310"/>
    </location>
</feature>